<comment type="caution">
    <text evidence="2">The sequence shown here is derived from an EMBL/GenBank/DDBJ whole genome shotgun (WGS) entry which is preliminary data.</text>
</comment>
<protein>
    <submittedName>
        <fullName evidence="2">Uncharacterized protein</fullName>
    </submittedName>
</protein>
<feature type="compositionally biased region" description="Low complexity" evidence="1">
    <location>
        <begin position="151"/>
        <end position="174"/>
    </location>
</feature>
<evidence type="ECO:0000313" key="2">
    <source>
        <dbReference type="EMBL" id="KAF7683245.1"/>
    </source>
</evidence>
<keyword evidence="3" id="KW-1185">Reference proteome</keyword>
<proteinExistence type="predicted"/>
<evidence type="ECO:0000256" key="1">
    <source>
        <dbReference type="SAM" id="MobiDB-lite"/>
    </source>
</evidence>
<accession>A0ABQ7HYG1</accession>
<dbReference type="EMBL" id="SBIQ01000110">
    <property type="protein sequence ID" value="KAF7683245.1"/>
    <property type="molecule type" value="Genomic_DNA"/>
</dbReference>
<feature type="region of interest" description="Disordered" evidence="1">
    <location>
        <begin position="151"/>
        <end position="180"/>
    </location>
</feature>
<name>A0ABQ7HYG1_9MICR</name>
<evidence type="ECO:0000313" key="3">
    <source>
        <dbReference type="Proteomes" id="UP001516464"/>
    </source>
</evidence>
<gene>
    <name evidence="2" type="ORF">TCON_1542</name>
</gene>
<dbReference type="Proteomes" id="UP001516464">
    <property type="component" value="Unassembled WGS sequence"/>
</dbReference>
<organism evidence="2 3">
    <name type="scientific">Astathelohania contejeani</name>
    <dbReference type="NCBI Taxonomy" id="164912"/>
    <lineage>
        <taxon>Eukaryota</taxon>
        <taxon>Fungi</taxon>
        <taxon>Fungi incertae sedis</taxon>
        <taxon>Microsporidia</taxon>
        <taxon>Astathelohaniidae</taxon>
        <taxon>Astathelohania</taxon>
    </lineage>
</organism>
<reference evidence="2 3" key="1">
    <citation type="submission" date="2019-01" db="EMBL/GenBank/DDBJ databases">
        <title>Genomes sequencing and comparative genomics of infectious freshwater microsporidia, Cucumispora dikerogammari and Thelohania contejeani.</title>
        <authorList>
            <person name="Cormier A."/>
            <person name="Giraud I."/>
            <person name="Wattier R."/>
            <person name="Teixeira M."/>
            <person name="Grandjean F."/>
            <person name="Rigaud T."/>
            <person name="Cordaux R."/>
        </authorList>
    </citation>
    <scope>NUCLEOTIDE SEQUENCE [LARGE SCALE GENOMIC DNA]</scope>
    <source>
        <strain evidence="2">T1</strain>
        <tissue evidence="2">Spores</tissue>
    </source>
</reference>
<sequence>MKYISMKEKFLVKIAILICIIKCDGVKHNTQKFNIEDSSHIDEIRISSDKNLLSKEKCMEEKFDTKAQSMYFKNPDLTDSHASLNNHPINNLNSTFGLQEFDKNGDVDAKISISNDSQSPCSLFTSSNDEISDSTFNTDQLKIESVLSSDDSFSVSKSSDGDNDSFSTNSNDSSSSEDEATYVLQPDCDYISEMGIKKSSNYKNISLSTIYEVSDESFCENEYNISSSNSL</sequence>